<feature type="chain" id="PRO_5033494183" description="Ig-like domain-containing protein" evidence="8">
    <location>
        <begin position="19"/>
        <end position="250"/>
    </location>
</feature>
<dbReference type="InterPro" id="IPR013106">
    <property type="entry name" value="Ig_V-set"/>
</dbReference>
<dbReference type="InterPro" id="IPR007110">
    <property type="entry name" value="Ig-like_dom"/>
</dbReference>
<evidence type="ECO:0000313" key="10">
    <source>
        <dbReference type="EMBL" id="KAB0338385.1"/>
    </source>
</evidence>
<feature type="signal peptide" evidence="8">
    <location>
        <begin position="1"/>
        <end position="18"/>
    </location>
</feature>
<organism evidence="10 12">
    <name type="scientific">Muntiacus reevesi</name>
    <name type="common">Reeves' muntjac</name>
    <name type="synonym">Cervus reevesi</name>
    <dbReference type="NCBI Taxonomy" id="9886"/>
    <lineage>
        <taxon>Eukaryota</taxon>
        <taxon>Metazoa</taxon>
        <taxon>Chordata</taxon>
        <taxon>Craniata</taxon>
        <taxon>Vertebrata</taxon>
        <taxon>Euteleostomi</taxon>
        <taxon>Mammalia</taxon>
        <taxon>Eutheria</taxon>
        <taxon>Laurasiatheria</taxon>
        <taxon>Artiodactyla</taxon>
        <taxon>Ruminantia</taxon>
        <taxon>Pecora</taxon>
        <taxon>Cervidae</taxon>
        <taxon>Muntiacinae</taxon>
        <taxon>Muntiacus</taxon>
    </lineage>
</organism>
<gene>
    <name evidence="11" type="ORF">FD755_025262</name>
    <name evidence="10" type="ORF">FD755_025263</name>
</gene>
<keyword evidence="6" id="KW-1279">T cell receptor</keyword>
<evidence type="ECO:0000256" key="5">
    <source>
        <dbReference type="ARBA" id="ARBA00023319"/>
    </source>
</evidence>
<dbReference type="PROSITE" id="PS50835">
    <property type="entry name" value="IG_LIKE"/>
    <property type="match status" value="1"/>
</dbReference>
<feature type="domain" description="Ig-like" evidence="9">
    <location>
        <begin position="3"/>
        <end position="115"/>
    </location>
</feature>
<keyword evidence="3" id="KW-1064">Adaptive immunity</keyword>
<dbReference type="PANTHER" id="PTHR19256:SF40">
    <property type="entry name" value="NON-FUNCTIONAL T CELL RECEPTOR GAMMA VARIABLE 10-RELATED"/>
    <property type="match status" value="1"/>
</dbReference>
<dbReference type="InterPro" id="IPR051117">
    <property type="entry name" value="TRG_var/const_region"/>
</dbReference>
<accession>A0A5N3UNW9</accession>
<dbReference type="SUPFAM" id="SSF48726">
    <property type="entry name" value="Immunoglobulin"/>
    <property type="match status" value="1"/>
</dbReference>
<dbReference type="SMART" id="SM00406">
    <property type="entry name" value="IGv"/>
    <property type="match status" value="1"/>
</dbReference>
<keyword evidence="5" id="KW-0393">Immunoglobulin domain</keyword>
<keyword evidence="7" id="KW-0812">Transmembrane</keyword>
<dbReference type="GO" id="GO:0002250">
    <property type="term" value="P:adaptive immune response"/>
    <property type="evidence" value="ECO:0007669"/>
    <property type="project" value="UniProtKB-KW"/>
</dbReference>
<dbReference type="GO" id="GO:0042101">
    <property type="term" value="C:T cell receptor complex"/>
    <property type="evidence" value="ECO:0007669"/>
    <property type="project" value="UniProtKB-KW"/>
</dbReference>
<dbReference type="EMBL" id="VCEB01008696">
    <property type="protein sequence ID" value="KAB0338386.1"/>
    <property type="molecule type" value="Genomic_DNA"/>
</dbReference>
<proteinExistence type="predicted"/>
<evidence type="ECO:0000256" key="6">
    <source>
        <dbReference type="ARBA" id="ARBA00043266"/>
    </source>
</evidence>
<comment type="caution">
    <text evidence="10">The sequence shown here is derived from an EMBL/GenBank/DDBJ whole genome shotgun (WGS) entry which is preliminary data.</text>
</comment>
<keyword evidence="7" id="KW-1133">Transmembrane helix</keyword>
<feature type="transmembrane region" description="Helical" evidence="7">
    <location>
        <begin position="222"/>
        <end position="246"/>
    </location>
</feature>
<evidence type="ECO:0000259" key="9">
    <source>
        <dbReference type="PROSITE" id="PS50835"/>
    </source>
</evidence>
<sequence>MSPLEAFTFFSFWASGLGLSKVEQAQISLSTEVKKSINIHCKIESTNFESETVYWYRQKRNQALEHLVYVTSTTTAARSQVDGKNKIEARKDARMFTSTLTVNFIEKEDVGIYYCAGWSSRHLGSHLHLTFRLYLTLYPMERLLLIRVNNKIYPGPCEFPWWQRICLPGRRLTVLTRLISLDKESEILAVAVLGNMFYPRDTGPGKCHCGILPLASINEKAISAYILTITLFILLYIYLAVLVLVAGCRI</sequence>
<evidence type="ECO:0000313" key="11">
    <source>
        <dbReference type="EMBL" id="KAB0338386.1"/>
    </source>
</evidence>
<name>A0A5N3UNW9_MUNRE</name>
<dbReference type="Pfam" id="PF07686">
    <property type="entry name" value="V-set"/>
    <property type="match status" value="1"/>
</dbReference>
<keyword evidence="1 8" id="KW-0732">Signal</keyword>
<dbReference type="EMBL" id="VCEB01008697">
    <property type="protein sequence ID" value="KAB0338385.1"/>
    <property type="molecule type" value="Genomic_DNA"/>
</dbReference>
<keyword evidence="12" id="KW-1185">Reference proteome</keyword>
<evidence type="ECO:0000256" key="3">
    <source>
        <dbReference type="ARBA" id="ARBA00023130"/>
    </source>
</evidence>
<dbReference type="FunFam" id="2.60.40.10:FF:001704">
    <property type="entry name" value="Uncharacterized protein"/>
    <property type="match status" value="1"/>
</dbReference>
<evidence type="ECO:0000256" key="4">
    <source>
        <dbReference type="ARBA" id="ARBA00023170"/>
    </source>
</evidence>
<keyword evidence="7" id="KW-0472">Membrane</keyword>
<evidence type="ECO:0000256" key="7">
    <source>
        <dbReference type="SAM" id="Phobius"/>
    </source>
</evidence>
<dbReference type="InterPro" id="IPR013783">
    <property type="entry name" value="Ig-like_fold"/>
</dbReference>
<evidence type="ECO:0000256" key="8">
    <source>
        <dbReference type="SAM" id="SignalP"/>
    </source>
</evidence>
<protein>
    <recommendedName>
        <fullName evidence="9">Ig-like domain-containing protein</fullName>
    </recommendedName>
</protein>
<keyword evidence="2" id="KW-0391">Immunity</keyword>
<dbReference type="Proteomes" id="UP000326062">
    <property type="component" value="Unassembled WGS sequence"/>
</dbReference>
<evidence type="ECO:0000313" key="12">
    <source>
        <dbReference type="Proteomes" id="UP000326062"/>
    </source>
</evidence>
<dbReference type="AlphaFoldDB" id="A0A5N3UNW9"/>
<evidence type="ECO:0000256" key="1">
    <source>
        <dbReference type="ARBA" id="ARBA00022729"/>
    </source>
</evidence>
<dbReference type="PANTHER" id="PTHR19256">
    <property type="entry name" value="T-CELL RECEPTOR GAMMA CHAIN"/>
    <property type="match status" value="1"/>
</dbReference>
<evidence type="ECO:0000256" key="2">
    <source>
        <dbReference type="ARBA" id="ARBA00022859"/>
    </source>
</evidence>
<dbReference type="Gene3D" id="2.60.40.10">
    <property type="entry name" value="Immunoglobulins"/>
    <property type="match status" value="1"/>
</dbReference>
<keyword evidence="4" id="KW-0675">Receptor</keyword>
<reference evidence="10 12" key="1">
    <citation type="submission" date="2019-06" db="EMBL/GenBank/DDBJ databases">
        <title>Discovery of a novel chromosome fission-fusion reversal in muntjac.</title>
        <authorList>
            <person name="Mudd A.B."/>
            <person name="Bredeson J.V."/>
            <person name="Baum R."/>
            <person name="Hockemeyer D."/>
            <person name="Rokhsar D.S."/>
        </authorList>
    </citation>
    <scope>NUCLEOTIDE SEQUENCE [LARGE SCALE GENOMIC DNA]</scope>
    <source>
        <strain evidence="10">UCam_UCB_Mr</strain>
        <tissue evidence="10">Fibroblast cell line</tissue>
    </source>
</reference>
<dbReference type="InterPro" id="IPR036179">
    <property type="entry name" value="Ig-like_dom_sf"/>
</dbReference>